<proteinExistence type="inferred from homology"/>
<dbReference type="Proteomes" id="UP000054454">
    <property type="component" value="Unassembled WGS sequence"/>
</dbReference>
<dbReference type="GO" id="GO:0031929">
    <property type="term" value="P:TOR signaling"/>
    <property type="evidence" value="ECO:0007669"/>
    <property type="project" value="TreeGrafter"/>
</dbReference>
<keyword evidence="3" id="KW-1185">Reference proteome</keyword>
<comment type="similarity">
    <text evidence="1">Belongs to the TIP41 family.</text>
</comment>
<reference evidence="3" key="1">
    <citation type="journal article" date="2016" name="Nat. Commun.">
        <title>Genome analysis of three Pneumocystis species reveals adaptation mechanisms to life exclusively in mammalian hosts.</title>
        <authorList>
            <person name="Ma L."/>
            <person name="Chen Z."/>
            <person name="Huang D.W."/>
            <person name="Kutty G."/>
            <person name="Ishihara M."/>
            <person name="Wang H."/>
            <person name="Abouelleil A."/>
            <person name="Bishop L."/>
            <person name="Davey E."/>
            <person name="Deng R."/>
            <person name="Deng X."/>
            <person name="Fan L."/>
            <person name="Fantoni G."/>
            <person name="Fitzgerald M."/>
            <person name="Gogineni E."/>
            <person name="Goldberg J.M."/>
            <person name="Handley G."/>
            <person name="Hu X."/>
            <person name="Huber C."/>
            <person name="Jiao X."/>
            <person name="Jones K."/>
            <person name="Levin J.Z."/>
            <person name="Liu Y."/>
            <person name="Macdonald P."/>
            <person name="Melnikov A."/>
            <person name="Raley C."/>
            <person name="Sassi M."/>
            <person name="Sherman B.T."/>
            <person name="Song X."/>
            <person name="Sykes S."/>
            <person name="Tran B."/>
            <person name="Walsh L."/>
            <person name="Xia Y."/>
            <person name="Yang J."/>
            <person name="Young S."/>
            <person name="Zeng Q."/>
            <person name="Zheng X."/>
            <person name="Stephens R."/>
            <person name="Nusbaum C."/>
            <person name="Birren B.W."/>
            <person name="Azadi P."/>
            <person name="Lempicki R.A."/>
            <person name="Cuomo C.A."/>
            <person name="Kovacs J.A."/>
        </authorList>
    </citation>
    <scope>NUCLEOTIDE SEQUENCE [LARGE SCALE GENOMIC DNA]</scope>
    <source>
        <strain evidence="3">B80</strain>
    </source>
</reference>
<dbReference type="GeneID" id="28935983"/>
<accession>A0A0W4ZLH7</accession>
<dbReference type="OrthoDB" id="10253878at2759"/>
<evidence type="ECO:0000256" key="1">
    <source>
        <dbReference type="ARBA" id="ARBA00006658"/>
    </source>
</evidence>
<dbReference type="VEuPathDB" id="FungiDB:T552_01190"/>
<gene>
    <name evidence="2" type="ORF">T552_01190</name>
</gene>
<evidence type="ECO:0008006" key="4">
    <source>
        <dbReference type="Google" id="ProtNLM"/>
    </source>
</evidence>
<dbReference type="PANTHER" id="PTHR21021">
    <property type="entry name" value="GAF/PUTATIVE CYTOSKELETAL PROTEIN"/>
    <property type="match status" value="1"/>
</dbReference>
<sequence>MIEKEDTIIQHLLPVPHTIVTSGMTRSIHLQDWSVVSRKDSILTSQEIHQFSLRLSIPIPEMTFGKNSVEIKHSSGWKMIFTAYDALEGVDKAGKDVVQVSYAKEWVKNRDKSCDSIEPGKSYDWTFTTTYKGTICYEDGNNMANSEIMLIRAVKNETLAIKAEKDQAKNIDDVDNVVEPVFMPSDEVIPLDKLKRQDPILFFEEVVLYEDELSDNGMSLLSIKVRVMPERLLLLQRFFMRLDNVMFRVRDTRVYIEFSTGKVLREYIEKEASYDEVLQKVSSQQNDFGIFLTDPVWVASVLPTREKTLEALKLG</sequence>
<protein>
    <recommendedName>
        <fullName evidence="4">TIP41-like protein</fullName>
    </recommendedName>
</protein>
<dbReference type="AlphaFoldDB" id="A0A0W4ZLH7"/>
<comment type="caution">
    <text evidence="2">The sequence shown here is derived from an EMBL/GenBank/DDBJ whole genome shotgun (WGS) entry which is preliminary data.</text>
</comment>
<dbReference type="Pfam" id="PF04176">
    <property type="entry name" value="TIP41"/>
    <property type="match status" value="1"/>
</dbReference>
<dbReference type="PANTHER" id="PTHR21021:SF16">
    <property type="entry name" value="TIP41-LIKE PROTEIN"/>
    <property type="match status" value="1"/>
</dbReference>
<name>A0A0W4ZLH7_PNEC8</name>
<dbReference type="InterPro" id="IPR051330">
    <property type="entry name" value="Phosphatase_reg/MetRdx"/>
</dbReference>
<organism evidence="2 3">
    <name type="scientific">Pneumocystis carinii (strain B80)</name>
    <name type="common">Rat pneumocystis pneumonia agent</name>
    <name type="synonym">Pneumocystis carinii f. sp. carinii</name>
    <dbReference type="NCBI Taxonomy" id="1408658"/>
    <lineage>
        <taxon>Eukaryota</taxon>
        <taxon>Fungi</taxon>
        <taxon>Dikarya</taxon>
        <taxon>Ascomycota</taxon>
        <taxon>Taphrinomycotina</taxon>
        <taxon>Pneumocystomycetes</taxon>
        <taxon>Pneumocystaceae</taxon>
        <taxon>Pneumocystis</taxon>
    </lineage>
</organism>
<evidence type="ECO:0000313" key="3">
    <source>
        <dbReference type="Proteomes" id="UP000054454"/>
    </source>
</evidence>
<dbReference type="GO" id="GO:0005829">
    <property type="term" value="C:cytosol"/>
    <property type="evidence" value="ECO:0007669"/>
    <property type="project" value="TreeGrafter"/>
</dbReference>
<evidence type="ECO:0000313" key="2">
    <source>
        <dbReference type="EMBL" id="KTW29234.1"/>
    </source>
</evidence>
<dbReference type="EMBL" id="LFVZ01000005">
    <property type="protein sequence ID" value="KTW29234.1"/>
    <property type="molecule type" value="Genomic_DNA"/>
</dbReference>
<dbReference type="RefSeq" id="XP_018226427.1">
    <property type="nucleotide sequence ID" value="XM_018369781.1"/>
</dbReference>
<dbReference type="InterPro" id="IPR007303">
    <property type="entry name" value="TIP41-like"/>
</dbReference>